<feature type="domain" description="ChsH2 rubredoxin-like zinc ribbon" evidence="2">
    <location>
        <begin position="24"/>
        <end position="56"/>
    </location>
</feature>
<dbReference type="Pfam" id="PF12172">
    <property type="entry name" value="zf-ChsH2"/>
    <property type="match status" value="1"/>
</dbReference>
<dbReference type="Gene3D" id="6.10.30.10">
    <property type="match status" value="1"/>
</dbReference>
<dbReference type="RefSeq" id="WP_161822183.1">
    <property type="nucleotide sequence ID" value="NZ_LSRS01000003.1"/>
</dbReference>
<evidence type="ECO:0000313" key="3">
    <source>
        <dbReference type="EMBL" id="KAF1085759.1"/>
    </source>
</evidence>
<dbReference type="OrthoDB" id="9785144at2"/>
<dbReference type="EMBL" id="LSRS01000003">
    <property type="protein sequence ID" value="KAF1085759.1"/>
    <property type="molecule type" value="Genomic_DNA"/>
</dbReference>
<dbReference type="InterPro" id="IPR002878">
    <property type="entry name" value="ChsH2_C"/>
</dbReference>
<reference evidence="3" key="1">
    <citation type="submission" date="2016-02" db="EMBL/GenBank/DDBJ databases">
        <title>Draft Genome Sequence of Sporotomaculum syntrophicum Strain FB, a Syntrophic Benzoate Degrader.</title>
        <authorList>
            <person name="Nobu M.K."/>
            <person name="Narihiro T."/>
            <person name="Qiu Y.-L."/>
            <person name="Ohashi A."/>
            <person name="Liu W.-T."/>
            <person name="Yuji S."/>
        </authorList>
    </citation>
    <scope>NUCLEOTIDE SEQUENCE</scope>
    <source>
        <strain evidence="3">FB</strain>
    </source>
</reference>
<protein>
    <recommendedName>
        <fullName evidence="5">DUF35 domain-containing protein</fullName>
    </recommendedName>
</protein>
<dbReference type="SUPFAM" id="SSF50249">
    <property type="entry name" value="Nucleic acid-binding proteins"/>
    <property type="match status" value="1"/>
</dbReference>
<evidence type="ECO:0000313" key="4">
    <source>
        <dbReference type="Proteomes" id="UP000798488"/>
    </source>
</evidence>
<keyword evidence="4" id="KW-1185">Reference proteome</keyword>
<dbReference type="InterPro" id="IPR012340">
    <property type="entry name" value="NA-bd_OB-fold"/>
</dbReference>
<dbReference type="AlphaFoldDB" id="A0A9D2WQZ2"/>
<feature type="domain" description="ChsH2 C-terminal OB-fold" evidence="1">
    <location>
        <begin position="58"/>
        <end position="120"/>
    </location>
</feature>
<accession>A0A9D2WQZ2</accession>
<sequence length="136" mass="15114">MSFKKFGRKSFASQTKVDAFVDYLEKGEVRGTQCKSCGAKFFPPRADCDQCLSNDMDWFPIDGVGTLVTFTRQGFAPTGFEKDVPYTTGMAAFDGVQVFGRLDGSIPEEEVEIGMKVAVRTIQYDDGQLSYEFIKA</sequence>
<comment type="caution">
    <text evidence="3">The sequence shown here is derived from an EMBL/GenBank/DDBJ whole genome shotgun (WGS) entry which is preliminary data.</text>
</comment>
<evidence type="ECO:0000259" key="1">
    <source>
        <dbReference type="Pfam" id="PF01796"/>
    </source>
</evidence>
<name>A0A9D2WQZ2_9FIRM</name>
<dbReference type="Proteomes" id="UP000798488">
    <property type="component" value="Unassembled WGS sequence"/>
</dbReference>
<dbReference type="Pfam" id="PF01796">
    <property type="entry name" value="OB_ChsH2_C"/>
    <property type="match status" value="1"/>
</dbReference>
<dbReference type="PANTHER" id="PTHR34075:SF5">
    <property type="entry name" value="BLR3430 PROTEIN"/>
    <property type="match status" value="1"/>
</dbReference>
<gene>
    <name evidence="3" type="ORF">SPSYN_01907</name>
</gene>
<evidence type="ECO:0000259" key="2">
    <source>
        <dbReference type="Pfam" id="PF12172"/>
    </source>
</evidence>
<dbReference type="InterPro" id="IPR022002">
    <property type="entry name" value="ChsH2_Znr"/>
</dbReference>
<organism evidence="3 4">
    <name type="scientific">Sporotomaculum syntrophicum</name>
    <dbReference type="NCBI Taxonomy" id="182264"/>
    <lineage>
        <taxon>Bacteria</taxon>
        <taxon>Bacillati</taxon>
        <taxon>Bacillota</taxon>
        <taxon>Clostridia</taxon>
        <taxon>Eubacteriales</taxon>
        <taxon>Desulfallaceae</taxon>
        <taxon>Sporotomaculum</taxon>
    </lineage>
</organism>
<dbReference type="InterPro" id="IPR052513">
    <property type="entry name" value="Thioester_dehydratase-like"/>
</dbReference>
<evidence type="ECO:0008006" key="5">
    <source>
        <dbReference type="Google" id="ProtNLM"/>
    </source>
</evidence>
<proteinExistence type="predicted"/>
<dbReference type="PANTHER" id="PTHR34075">
    <property type="entry name" value="BLR3430 PROTEIN"/>
    <property type="match status" value="1"/>
</dbReference>